<name>A0AAE0PHV3_SORBR</name>
<keyword evidence="2" id="KW-1133">Transmembrane helix</keyword>
<dbReference type="Proteomes" id="UP001281003">
    <property type="component" value="Unassembled WGS sequence"/>
</dbReference>
<feature type="region of interest" description="Disordered" evidence="1">
    <location>
        <begin position="194"/>
        <end position="214"/>
    </location>
</feature>
<evidence type="ECO:0000256" key="1">
    <source>
        <dbReference type="SAM" id="MobiDB-lite"/>
    </source>
</evidence>
<comment type="caution">
    <text evidence="3">The sequence shown here is derived from an EMBL/GenBank/DDBJ whole genome shotgun (WGS) entry which is preliminary data.</text>
</comment>
<feature type="transmembrane region" description="Helical" evidence="2">
    <location>
        <begin position="223"/>
        <end position="243"/>
    </location>
</feature>
<evidence type="ECO:0000256" key="2">
    <source>
        <dbReference type="SAM" id="Phobius"/>
    </source>
</evidence>
<reference evidence="3" key="2">
    <citation type="submission" date="2023-07" db="EMBL/GenBank/DDBJ databases">
        <authorList>
            <consortium name="Lawrence Berkeley National Laboratory"/>
            <person name="Haridas S."/>
            <person name="Hensen N."/>
            <person name="Bonometti L."/>
            <person name="Westerberg I."/>
            <person name="Brannstrom I.O."/>
            <person name="Guillou S."/>
            <person name="Cros-Aarteil S."/>
            <person name="Calhoun S."/>
            <person name="Kuo A."/>
            <person name="Mondo S."/>
            <person name="Pangilinan J."/>
            <person name="Riley R."/>
            <person name="LaButti K."/>
            <person name="Andreopoulos B."/>
            <person name="Lipzen A."/>
            <person name="Chen C."/>
            <person name="Yanf M."/>
            <person name="Daum C."/>
            <person name="Ng V."/>
            <person name="Clum A."/>
            <person name="Steindorff A."/>
            <person name="Ohm R."/>
            <person name="Martin F."/>
            <person name="Silar P."/>
            <person name="Natvig D."/>
            <person name="Lalanne C."/>
            <person name="Gautier V."/>
            <person name="Ament-velasquez S.L."/>
            <person name="Kruys A."/>
            <person name="Hutchinson M.I."/>
            <person name="Powell A.J."/>
            <person name="Barry K."/>
            <person name="Miller A.N."/>
            <person name="Grigoriev I.V."/>
            <person name="Debuchy R."/>
            <person name="Gladieux P."/>
            <person name="Thoren M.H."/>
            <person name="Johannesson H."/>
        </authorList>
    </citation>
    <scope>NUCLEOTIDE SEQUENCE</scope>
    <source>
        <strain evidence="3">FGSC 1904</strain>
    </source>
</reference>
<organism evidence="3 4">
    <name type="scientific">Sordaria brevicollis</name>
    <dbReference type="NCBI Taxonomy" id="83679"/>
    <lineage>
        <taxon>Eukaryota</taxon>
        <taxon>Fungi</taxon>
        <taxon>Dikarya</taxon>
        <taxon>Ascomycota</taxon>
        <taxon>Pezizomycotina</taxon>
        <taxon>Sordariomycetes</taxon>
        <taxon>Sordariomycetidae</taxon>
        <taxon>Sordariales</taxon>
        <taxon>Sordariaceae</taxon>
        <taxon>Sordaria</taxon>
    </lineage>
</organism>
<proteinExistence type="predicted"/>
<feature type="region of interest" description="Disordered" evidence="1">
    <location>
        <begin position="52"/>
        <end position="76"/>
    </location>
</feature>
<keyword evidence="2" id="KW-0472">Membrane</keyword>
<protein>
    <submittedName>
        <fullName evidence="3">Uncharacterized protein</fullName>
    </submittedName>
</protein>
<keyword evidence="4" id="KW-1185">Reference proteome</keyword>
<sequence length="340" mass="37076">MKSKQETTSSQKSISSTSPQSRPSLLRSVFSISSLQHHISLSSDTVLAPIRPKTVSAPTTPIPKAPPSKEDENLPIDNMSETATDYFVPEVISPVSTPGRRIVPFAPTTTPKTLGIDWRYGAQGTSLLVNAAEESRRSGHGTYSTNFERSTYITGLQNLLNGLPPDLRDAEISTLQHAIPPAVVTKIVQQENISNNPEGFNGTRDNKNNKHNSHSNGTYKENLLHKFLLWFFIFIDGWVWFLWPKIFCLYVRIKQLGQDHGQEVAGSLGRGALSVAGGLVYVANQEPVMEAAQAISRWFYEGVSGAVADFVAMKVAERGGLGNKIGRAVGEEGGEGGQDR</sequence>
<keyword evidence="2" id="KW-0812">Transmembrane</keyword>
<evidence type="ECO:0000313" key="3">
    <source>
        <dbReference type="EMBL" id="KAK3400152.1"/>
    </source>
</evidence>
<gene>
    <name evidence="3" type="ORF">B0T20DRAFT_350324</name>
</gene>
<dbReference type="EMBL" id="JAUTDP010000004">
    <property type="protein sequence ID" value="KAK3400152.1"/>
    <property type="molecule type" value="Genomic_DNA"/>
</dbReference>
<accession>A0AAE0PHV3</accession>
<dbReference type="AlphaFoldDB" id="A0AAE0PHV3"/>
<evidence type="ECO:0000313" key="4">
    <source>
        <dbReference type="Proteomes" id="UP001281003"/>
    </source>
</evidence>
<feature type="region of interest" description="Disordered" evidence="1">
    <location>
        <begin position="1"/>
        <end position="23"/>
    </location>
</feature>
<reference evidence="3" key="1">
    <citation type="journal article" date="2023" name="Mol. Phylogenet. Evol.">
        <title>Genome-scale phylogeny and comparative genomics of the fungal order Sordariales.</title>
        <authorList>
            <person name="Hensen N."/>
            <person name="Bonometti L."/>
            <person name="Westerberg I."/>
            <person name="Brannstrom I.O."/>
            <person name="Guillou S."/>
            <person name="Cros-Aarteil S."/>
            <person name="Calhoun S."/>
            <person name="Haridas S."/>
            <person name="Kuo A."/>
            <person name="Mondo S."/>
            <person name="Pangilinan J."/>
            <person name="Riley R."/>
            <person name="LaButti K."/>
            <person name="Andreopoulos B."/>
            <person name="Lipzen A."/>
            <person name="Chen C."/>
            <person name="Yan M."/>
            <person name="Daum C."/>
            <person name="Ng V."/>
            <person name="Clum A."/>
            <person name="Steindorff A."/>
            <person name="Ohm R.A."/>
            <person name="Martin F."/>
            <person name="Silar P."/>
            <person name="Natvig D.O."/>
            <person name="Lalanne C."/>
            <person name="Gautier V."/>
            <person name="Ament-Velasquez S.L."/>
            <person name="Kruys A."/>
            <person name="Hutchinson M.I."/>
            <person name="Powell A.J."/>
            <person name="Barry K."/>
            <person name="Miller A.N."/>
            <person name="Grigoriev I.V."/>
            <person name="Debuchy R."/>
            <person name="Gladieux P."/>
            <person name="Hiltunen Thoren M."/>
            <person name="Johannesson H."/>
        </authorList>
    </citation>
    <scope>NUCLEOTIDE SEQUENCE</scope>
    <source>
        <strain evidence="3">FGSC 1904</strain>
    </source>
</reference>